<feature type="compositionally biased region" description="Low complexity" evidence="7">
    <location>
        <begin position="443"/>
        <end position="453"/>
    </location>
</feature>
<dbReference type="PROSITE" id="PS50011">
    <property type="entry name" value="PROTEIN_KINASE_DOM"/>
    <property type="match status" value="1"/>
</dbReference>
<dbReference type="EMBL" id="HBIJ01008768">
    <property type="protein sequence ID" value="CAE0365444.1"/>
    <property type="molecule type" value="Transcribed_RNA"/>
</dbReference>
<keyword evidence="5 6" id="KW-0067">ATP-binding</keyword>
<feature type="domain" description="Protein kinase" evidence="8">
    <location>
        <begin position="88"/>
        <end position="400"/>
    </location>
</feature>
<proteinExistence type="predicted"/>
<dbReference type="SMART" id="SM00220">
    <property type="entry name" value="S_TKc"/>
    <property type="match status" value="1"/>
</dbReference>
<evidence type="ECO:0000256" key="7">
    <source>
        <dbReference type="SAM" id="MobiDB-lite"/>
    </source>
</evidence>
<evidence type="ECO:0000259" key="8">
    <source>
        <dbReference type="PROSITE" id="PS50011"/>
    </source>
</evidence>
<dbReference type="GO" id="GO:0004674">
    <property type="term" value="F:protein serine/threonine kinase activity"/>
    <property type="evidence" value="ECO:0007669"/>
    <property type="project" value="UniProtKB-KW"/>
</dbReference>
<keyword evidence="4" id="KW-0418">Kinase</keyword>
<protein>
    <recommendedName>
        <fullName evidence="8">Protein kinase domain-containing protein</fullName>
    </recommendedName>
</protein>
<dbReference type="PANTHER" id="PTHR24345">
    <property type="entry name" value="SERINE/THREONINE-PROTEIN KINASE PLK"/>
    <property type="match status" value="1"/>
</dbReference>
<dbReference type="Gene3D" id="3.30.200.20">
    <property type="entry name" value="Phosphorylase Kinase, domain 1"/>
    <property type="match status" value="1"/>
</dbReference>
<gene>
    <name evidence="9" type="ORF">ALAG00032_LOCUS6187</name>
</gene>
<evidence type="ECO:0000256" key="5">
    <source>
        <dbReference type="ARBA" id="ARBA00022840"/>
    </source>
</evidence>
<dbReference type="SUPFAM" id="SSF56112">
    <property type="entry name" value="Protein kinase-like (PK-like)"/>
    <property type="match status" value="1"/>
</dbReference>
<feature type="compositionally biased region" description="Low complexity" evidence="7">
    <location>
        <begin position="492"/>
        <end position="501"/>
    </location>
</feature>
<evidence type="ECO:0000313" key="9">
    <source>
        <dbReference type="EMBL" id="CAE0365444.1"/>
    </source>
</evidence>
<keyword evidence="1" id="KW-0723">Serine/threonine-protein kinase</keyword>
<dbReference type="GO" id="GO:0005634">
    <property type="term" value="C:nucleus"/>
    <property type="evidence" value="ECO:0007669"/>
    <property type="project" value="TreeGrafter"/>
</dbReference>
<feature type="compositionally biased region" description="Pro residues" evidence="7">
    <location>
        <begin position="538"/>
        <end position="548"/>
    </location>
</feature>
<evidence type="ECO:0000256" key="6">
    <source>
        <dbReference type="PROSITE-ProRule" id="PRU10141"/>
    </source>
</evidence>
<evidence type="ECO:0000256" key="2">
    <source>
        <dbReference type="ARBA" id="ARBA00022679"/>
    </source>
</evidence>
<feature type="binding site" evidence="6">
    <location>
        <position position="125"/>
    </location>
    <ligand>
        <name>ATP</name>
        <dbReference type="ChEBI" id="CHEBI:30616"/>
    </ligand>
</feature>
<feature type="region of interest" description="Disordered" evidence="7">
    <location>
        <begin position="431"/>
        <end position="548"/>
    </location>
</feature>
<evidence type="ECO:0000256" key="3">
    <source>
        <dbReference type="ARBA" id="ARBA00022741"/>
    </source>
</evidence>
<dbReference type="Pfam" id="PF00069">
    <property type="entry name" value="Pkinase"/>
    <property type="match status" value="1"/>
</dbReference>
<dbReference type="PROSITE" id="PS00107">
    <property type="entry name" value="PROTEIN_KINASE_ATP"/>
    <property type="match status" value="1"/>
</dbReference>
<name>A0A7S3JUJ8_9STRA</name>
<dbReference type="CDD" id="cd14008">
    <property type="entry name" value="STKc_LKB1_CaMKK"/>
    <property type="match status" value="1"/>
</dbReference>
<dbReference type="InterPro" id="IPR000719">
    <property type="entry name" value="Prot_kinase_dom"/>
</dbReference>
<feature type="compositionally biased region" description="Polar residues" evidence="7">
    <location>
        <begin position="524"/>
        <end position="536"/>
    </location>
</feature>
<dbReference type="InterPro" id="IPR017441">
    <property type="entry name" value="Protein_kinase_ATP_BS"/>
</dbReference>
<feature type="region of interest" description="Disordered" evidence="7">
    <location>
        <begin position="19"/>
        <end position="56"/>
    </location>
</feature>
<dbReference type="InterPro" id="IPR011009">
    <property type="entry name" value="Kinase-like_dom_sf"/>
</dbReference>
<organism evidence="9">
    <name type="scientific">Aureoumbra lagunensis</name>
    <dbReference type="NCBI Taxonomy" id="44058"/>
    <lineage>
        <taxon>Eukaryota</taxon>
        <taxon>Sar</taxon>
        <taxon>Stramenopiles</taxon>
        <taxon>Ochrophyta</taxon>
        <taxon>Pelagophyceae</taxon>
        <taxon>Pelagomonadales</taxon>
        <taxon>Aureoumbra</taxon>
    </lineage>
</organism>
<accession>A0A7S3JUJ8</accession>
<evidence type="ECO:0000256" key="4">
    <source>
        <dbReference type="ARBA" id="ARBA00022777"/>
    </source>
</evidence>
<dbReference type="Gene3D" id="1.10.510.10">
    <property type="entry name" value="Transferase(Phosphotransferase) domain 1"/>
    <property type="match status" value="1"/>
</dbReference>
<sequence>MEQNDKELDLSIRSGGVAGMHAWESHESEVGGVSMERSDDDDLNVEKEKASVSSSSASAIRRRSSNFVKSMLSSGRTKPPRGKMVNGYELCGLLGTGSFATVEKCKKDGQVYAVKIFERSVLARKRYFSSTAGVRGGMKKPRSALDKVEEEIAIMKRLNFDHPNLVRMIEALIDENEDRIYMFIEFVEYGPVMKFDEDTRKFACAIKGSGPCDDHRAATYLHDVATGLAVMHSYQIAHRDLKPDNILLSKDYRAKISDFGVARHFQSLDGDVSKANQPLTEDEFRPARLAKLQRSESQYQVKGTEGTYAYFAPEMLQENRFNALACDLWALGVCGYNFLVGELPFPHIFTDDLFAAITASQPNYEPLADRNDQCILLQALMHPNPKQRASLHDVTKNAWVMKHAGQPEEIIPNKVPTTSFNVIRRVKQMLGSLDENKTKPRHTTSQESTQSSSDDTKTPMSQSSSSSSTKRRKSVLQRFKSTAFSTRKRFLSSGSSSVESSPAPHRLNNATSNNREQQDEQFKTAGSFSNDDTSPAINRPPQPPPIGI</sequence>
<dbReference type="AlphaFoldDB" id="A0A7S3JUJ8"/>
<evidence type="ECO:0000256" key="1">
    <source>
        <dbReference type="ARBA" id="ARBA00022527"/>
    </source>
</evidence>
<dbReference type="GO" id="GO:0005524">
    <property type="term" value="F:ATP binding"/>
    <property type="evidence" value="ECO:0007669"/>
    <property type="project" value="UniProtKB-UniRule"/>
</dbReference>
<keyword evidence="2" id="KW-0808">Transferase</keyword>
<reference evidence="9" key="1">
    <citation type="submission" date="2021-01" db="EMBL/GenBank/DDBJ databases">
        <authorList>
            <person name="Corre E."/>
            <person name="Pelletier E."/>
            <person name="Niang G."/>
            <person name="Scheremetjew M."/>
            <person name="Finn R."/>
            <person name="Kale V."/>
            <person name="Holt S."/>
            <person name="Cochrane G."/>
            <person name="Meng A."/>
            <person name="Brown T."/>
            <person name="Cohen L."/>
        </authorList>
    </citation>
    <scope>NUCLEOTIDE SEQUENCE</scope>
    <source>
        <strain evidence="9">CCMP1510</strain>
    </source>
</reference>
<dbReference type="InterPro" id="IPR008271">
    <property type="entry name" value="Ser/Thr_kinase_AS"/>
</dbReference>
<dbReference type="PANTHER" id="PTHR24345:SF0">
    <property type="entry name" value="CELL CYCLE SERINE_THREONINE-PROTEIN KINASE CDC5_MSD2"/>
    <property type="match status" value="1"/>
</dbReference>
<dbReference type="PROSITE" id="PS00108">
    <property type="entry name" value="PROTEIN_KINASE_ST"/>
    <property type="match status" value="1"/>
</dbReference>
<keyword evidence="3 6" id="KW-0547">Nucleotide-binding</keyword>